<gene>
    <name evidence="2" type="ORF">ABEG18_06235</name>
</gene>
<dbReference type="EMBL" id="CP157484">
    <property type="protein sequence ID" value="XBO40371.1"/>
    <property type="molecule type" value="Genomic_DNA"/>
</dbReference>
<dbReference type="AlphaFoldDB" id="A0AAU7JJJ8"/>
<sequence>MGDVLRSELVRQLRLSGQVQLNAREIDALVQAVRLALTRPTQAMLKAGWGHHLNVETQLGREYATDDYERVMTAFFESLAAPKQPKETPSASAGRPGPLRERKAHGP</sequence>
<reference evidence="2" key="1">
    <citation type="submission" date="2024-05" db="EMBL/GenBank/DDBJ databases">
        <authorList>
            <person name="Kim S."/>
            <person name="Heo J."/>
            <person name="Choi H."/>
            <person name="Choi Y."/>
            <person name="Kwon S.-W."/>
            <person name="Kim Y."/>
        </authorList>
    </citation>
    <scope>NUCLEOTIDE SEQUENCE</scope>
    <source>
        <strain evidence="2">KACC 23698</strain>
    </source>
</reference>
<proteinExistence type="predicted"/>
<accession>A0AAU7JJJ8</accession>
<organism evidence="2">
    <name type="scientific">Alsobacter sp. KACC 23698</name>
    <dbReference type="NCBI Taxonomy" id="3149229"/>
    <lineage>
        <taxon>Bacteria</taxon>
        <taxon>Pseudomonadati</taxon>
        <taxon>Pseudomonadota</taxon>
        <taxon>Alphaproteobacteria</taxon>
        <taxon>Hyphomicrobiales</taxon>
        <taxon>Alsobacteraceae</taxon>
        <taxon>Alsobacter</taxon>
    </lineage>
</organism>
<evidence type="ECO:0000256" key="1">
    <source>
        <dbReference type="SAM" id="MobiDB-lite"/>
    </source>
</evidence>
<protein>
    <submittedName>
        <fullName evidence="2">Uncharacterized protein</fullName>
    </submittedName>
</protein>
<dbReference type="RefSeq" id="WP_406857228.1">
    <property type="nucleotide sequence ID" value="NZ_CP157484.1"/>
</dbReference>
<feature type="region of interest" description="Disordered" evidence="1">
    <location>
        <begin position="78"/>
        <end position="107"/>
    </location>
</feature>
<evidence type="ECO:0000313" key="2">
    <source>
        <dbReference type="EMBL" id="XBO40371.1"/>
    </source>
</evidence>
<name>A0AAU7JJJ8_9HYPH</name>